<organism evidence="2 3">
    <name type="scientific">Rubrivirga litoralis</name>
    <dbReference type="NCBI Taxonomy" id="3075598"/>
    <lineage>
        <taxon>Bacteria</taxon>
        <taxon>Pseudomonadati</taxon>
        <taxon>Rhodothermota</taxon>
        <taxon>Rhodothermia</taxon>
        <taxon>Rhodothermales</taxon>
        <taxon>Rubricoccaceae</taxon>
        <taxon>Rubrivirga</taxon>
    </lineage>
</organism>
<sequence length="90" mass="10242">MSQTTTDHNTIRTWADERGGTPAAVKDTQDGDSEVIRLMFPDAPQSESDNLKEISWDEWFEQFDANGLALLYQDQTDDGETSRFNKLVSR</sequence>
<reference evidence="2 3" key="1">
    <citation type="submission" date="2023-09" db="EMBL/GenBank/DDBJ databases">
        <authorList>
            <person name="Rey-Velasco X."/>
        </authorList>
    </citation>
    <scope>NUCLEOTIDE SEQUENCE [LARGE SCALE GENOMIC DNA]</scope>
    <source>
        <strain evidence="2 3">F394</strain>
    </source>
</reference>
<protein>
    <recommendedName>
        <fullName evidence="4">1,4-alpha-glucan branching enzyme</fullName>
    </recommendedName>
</protein>
<dbReference type="EMBL" id="JAVRHT010000033">
    <property type="protein sequence ID" value="MDT0632609.1"/>
    <property type="molecule type" value="Genomic_DNA"/>
</dbReference>
<feature type="compositionally biased region" description="Polar residues" evidence="1">
    <location>
        <begin position="1"/>
        <end position="12"/>
    </location>
</feature>
<name>A0ABU3BTI9_9BACT</name>
<keyword evidence="3" id="KW-1185">Reference proteome</keyword>
<comment type="caution">
    <text evidence="2">The sequence shown here is derived from an EMBL/GenBank/DDBJ whole genome shotgun (WGS) entry which is preliminary data.</text>
</comment>
<evidence type="ECO:0000256" key="1">
    <source>
        <dbReference type="SAM" id="MobiDB-lite"/>
    </source>
</evidence>
<accession>A0ABU3BTI9</accession>
<evidence type="ECO:0000313" key="3">
    <source>
        <dbReference type="Proteomes" id="UP001267426"/>
    </source>
</evidence>
<dbReference type="Proteomes" id="UP001267426">
    <property type="component" value="Unassembled WGS sequence"/>
</dbReference>
<evidence type="ECO:0008006" key="4">
    <source>
        <dbReference type="Google" id="ProtNLM"/>
    </source>
</evidence>
<gene>
    <name evidence="2" type="ORF">RM540_12685</name>
</gene>
<dbReference type="RefSeq" id="WP_311664659.1">
    <property type="nucleotide sequence ID" value="NZ_JAVRHT010000033.1"/>
</dbReference>
<evidence type="ECO:0000313" key="2">
    <source>
        <dbReference type="EMBL" id="MDT0632609.1"/>
    </source>
</evidence>
<proteinExistence type="predicted"/>
<feature type="region of interest" description="Disordered" evidence="1">
    <location>
        <begin position="1"/>
        <end position="28"/>
    </location>
</feature>